<evidence type="ECO:0000259" key="2">
    <source>
        <dbReference type="PROSITE" id="PS50914"/>
    </source>
</evidence>
<evidence type="ECO:0000313" key="4">
    <source>
        <dbReference type="Proteomes" id="UP000295680"/>
    </source>
</evidence>
<dbReference type="PROSITE" id="PS50914">
    <property type="entry name" value="BON"/>
    <property type="match status" value="1"/>
</dbReference>
<dbReference type="Proteomes" id="UP000295680">
    <property type="component" value="Unassembled WGS sequence"/>
</dbReference>
<keyword evidence="1" id="KW-0812">Transmembrane</keyword>
<dbReference type="EMBL" id="SLWS01000023">
    <property type="protein sequence ID" value="TCO44704.1"/>
    <property type="molecule type" value="Genomic_DNA"/>
</dbReference>
<dbReference type="OrthoDB" id="3687083at2"/>
<feature type="transmembrane region" description="Helical" evidence="1">
    <location>
        <begin position="7"/>
        <end position="26"/>
    </location>
</feature>
<dbReference type="AlphaFoldDB" id="A0A4R2III2"/>
<organism evidence="3 4">
    <name type="scientific">Actinocrispum wychmicini</name>
    <dbReference type="NCBI Taxonomy" id="1213861"/>
    <lineage>
        <taxon>Bacteria</taxon>
        <taxon>Bacillati</taxon>
        <taxon>Actinomycetota</taxon>
        <taxon>Actinomycetes</taxon>
        <taxon>Pseudonocardiales</taxon>
        <taxon>Pseudonocardiaceae</taxon>
        <taxon>Actinocrispum</taxon>
    </lineage>
</organism>
<dbReference type="Gene3D" id="3.40.1520.20">
    <property type="match status" value="1"/>
</dbReference>
<keyword evidence="4" id="KW-1185">Reference proteome</keyword>
<dbReference type="Pfam" id="PF04972">
    <property type="entry name" value="BON"/>
    <property type="match status" value="1"/>
</dbReference>
<keyword evidence="1" id="KW-0472">Membrane</keyword>
<evidence type="ECO:0000313" key="3">
    <source>
        <dbReference type="EMBL" id="TCO44704.1"/>
    </source>
</evidence>
<dbReference type="RefSeq" id="WP_132126343.1">
    <property type="nucleotide sequence ID" value="NZ_SLWS01000023.1"/>
</dbReference>
<dbReference type="InterPro" id="IPR007055">
    <property type="entry name" value="BON_dom"/>
</dbReference>
<sequence length="206" mass="21918">MSRFPRWWFWAVGSVPAAVTAIGLTIQTSGIEGDIRDGVQAVVPGAVVQVYGRDVTIGGLQMERLPEARLAAAKAPGVRTVATVDPVLRPMRLVFQGGQVVVSGATGKDEWRRAFVDSLKPHANGHPVVDQTRTVPDTDFPITTTAAEAMVAVVTQQRSDLTIAVEAGQVTITGVVPDAAVRSAIVTVLRRFLGATTVIDQTRPKE</sequence>
<comment type="caution">
    <text evidence="3">The sequence shown here is derived from an EMBL/GenBank/DDBJ whole genome shotgun (WGS) entry which is preliminary data.</text>
</comment>
<evidence type="ECO:0000256" key="1">
    <source>
        <dbReference type="SAM" id="Phobius"/>
    </source>
</evidence>
<proteinExistence type="predicted"/>
<name>A0A4R2III2_9PSEU</name>
<keyword evidence="1" id="KW-1133">Transmembrane helix</keyword>
<protein>
    <submittedName>
        <fullName evidence="3">BON domain-containing protein</fullName>
    </submittedName>
</protein>
<gene>
    <name evidence="3" type="ORF">EV192_12325</name>
</gene>
<accession>A0A4R2III2</accession>
<reference evidence="3 4" key="1">
    <citation type="submission" date="2019-03" db="EMBL/GenBank/DDBJ databases">
        <title>Genomic Encyclopedia of Type Strains, Phase IV (KMG-IV): sequencing the most valuable type-strain genomes for metagenomic binning, comparative biology and taxonomic classification.</title>
        <authorList>
            <person name="Goeker M."/>
        </authorList>
    </citation>
    <scope>NUCLEOTIDE SEQUENCE [LARGE SCALE GENOMIC DNA]</scope>
    <source>
        <strain evidence="3 4">DSM 45934</strain>
    </source>
</reference>
<feature type="domain" description="BON" evidence="2">
    <location>
        <begin position="138"/>
        <end position="206"/>
    </location>
</feature>